<organism evidence="1 2">
    <name type="scientific">Campylobacter hyointestinalis</name>
    <dbReference type="NCBI Taxonomy" id="198"/>
    <lineage>
        <taxon>Bacteria</taxon>
        <taxon>Pseudomonadati</taxon>
        <taxon>Campylobacterota</taxon>
        <taxon>Epsilonproteobacteria</taxon>
        <taxon>Campylobacterales</taxon>
        <taxon>Campylobacteraceae</taxon>
        <taxon>Campylobacter</taxon>
    </lineage>
</organism>
<dbReference type="RefSeq" id="WP_147497376.1">
    <property type="nucleotide sequence ID" value="NZ_VOAP01000016.1"/>
</dbReference>
<accession>A0A562XCH4</accession>
<dbReference type="InterPro" id="IPR052968">
    <property type="entry name" value="Nucleotide_metab_enz"/>
</dbReference>
<dbReference type="PANTHER" id="PTHR42146">
    <property type="entry name" value="3',5'-CYCLIC-NUCLEOTIDE PHOSPHODIESTERASE"/>
    <property type="match status" value="1"/>
</dbReference>
<comment type="caution">
    <text evidence="1">The sequence shown here is derived from an EMBL/GenBank/DDBJ whole genome shotgun (WGS) entry which is preliminary data.</text>
</comment>
<protein>
    <submittedName>
        <fullName evidence="1">3'-to-5' oligoribonuclease B</fullName>
    </submittedName>
</protein>
<dbReference type="InterPro" id="IPR038763">
    <property type="entry name" value="DHH_sf"/>
</dbReference>
<evidence type="ECO:0000313" key="1">
    <source>
        <dbReference type="EMBL" id="TWO19705.1"/>
    </source>
</evidence>
<dbReference type="Proteomes" id="UP000321812">
    <property type="component" value="Unassembled WGS sequence"/>
</dbReference>
<name>A0A562XCH4_CAMHY</name>
<sequence>MKIYHLSHTDLDGYSCQFVSSFYLKNVKFYNSNYGKEIDEKFSQILKDIDEQKAIILITDLNLSLAQCANFENAISGKDIKLMLLDHHQTGLECSNKFKWYYLDSSRSATKITYDFFSSLFGKDDRLSAYCNVVNAVDIWLKDSEDFELGKVCMSIISGAKEINKILFENEHIQYVFYLINSFMNYIGLNNAHIALDNDTHKIKKNFFKFKNDDTLSNLNSAYLVRLLSDAKEKFTVLYRGHKGILTHNIGSTSVIGNDFLSANDDYDFFLDITSKKTMSFRANGKLDVSKMAAELVGGGGHINASGGLFVGFKDGFAYEPIKAQIVELINKKTGE</sequence>
<gene>
    <name evidence="1" type="ORF">YZ82_06340</name>
</gene>
<dbReference type="AlphaFoldDB" id="A0A562XCH4"/>
<proteinExistence type="predicted"/>
<dbReference type="SUPFAM" id="SSF64182">
    <property type="entry name" value="DHH phosphoesterases"/>
    <property type="match status" value="1"/>
</dbReference>
<dbReference type="Gene3D" id="3.10.310.30">
    <property type="match status" value="1"/>
</dbReference>
<reference evidence="1 2" key="1">
    <citation type="submission" date="2019-07" db="EMBL/GenBank/DDBJ databases">
        <title>Rapid identification of Enteric Bacteria from Whole Genome Sequences (WGS) using Average Nucleotide Identity (ANI).</title>
        <authorList>
            <person name="Lane C."/>
        </authorList>
    </citation>
    <scope>NUCLEOTIDE SEQUENCE [LARGE SCALE GENOMIC DNA]</scope>
    <source>
        <strain evidence="1 2">D2411</strain>
    </source>
</reference>
<dbReference type="PANTHER" id="PTHR42146:SF1">
    <property type="entry name" value="OLIGORIBONUCLEASE NRNB"/>
    <property type="match status" value="1"/>
</dbReference>
<evidence type="ECO:0000313" key="2">
    <source>
        <dbReference type="Proteomes" id="UP000321812"/>
    </source>
</evidence>
<dbReference type="EMBL" id="VOAP01000016">
    <property type="protein sequence ID" value="TWO19705.1"/>
    <property type="molecule type" value="Genomic_DNA"/>
</dbReference>